<sequence>MAEPEKRIALLIDADNAPASKIDVVLAEVARHGAANVRRAYGNWKSPAMKGWEAVLHEYAIRPIQQFAYSKGKNASDMAMVIDAMDLLYAGRLDAFAIVSSDADFTPLVMRILTEGVKVYGFGARQTPEPFVNACSKFTYVEALGQASGADDNGGPASRAMSAKALRGDTRLLQMLRSAVDAAAEDDGWAHLGAVGSQVGNQASFDPRNYGYRKLSDLIEAIGLFEVKRQNQVVLVRDMPKGGKGGKGGARRG</sequence>
<dbReference type="PANTHER" id="PTHR35811:SF1">
    <property type="entry name" value="HTH OST-TYPE DOMAIN-CONTAINING PROTEIN"/>
    <property type="match status" value="1"/>
</dbReference>
<dbReference type="Gene3D" id="3.40.50.1010">
    <property type="entry name" value="5'-nuclease"/>
    <property type="match status" value="1"/>
</dbReference>
<feature type="domain" description="HTH OST-type" evidence="1">
    <location>
        <begin position="168"/>
        <end position="240"/>
    </location>
</feature>
<dbReference type="Proteomes" id="UP000523196">
    <property type="component" value="Unassembled WGS sequence"/>
</dbReference>
<proteinExistence type="predicted"/>
<name>A0A7W3TNG4_9GAMM</name>
<comment type="caution">
    <text evidence="2">The sequence shown here is derived from an EMBL/GenBank/DDBJ whole genome shotgun (WGS) entry which is preliminary data.</text>
</comment>
<dbReference type="CDD" id="cd10146">
    <property type="entry name" value="LabA_like_C"/>
    <property type="match status" value="1"/>
</dbReference>
<protein>
    <submittedName>
        <fullName evidence="2">NYN domain-containing protein</fullName>
    </submittedName>
</protein>
<dbReference type="Gene3D" id="3.30.420.610">
    <property type="entry name" value="LOTUS domain-like"/>
    <property type="match status" value="1"/>
</dbReference>
<evidence type="ECO:0000313" key="2">
    <source>
        <dbReference type="EMBL" id="MBB1061299.1"/>
    </source>
</evidence>
<evidence type="ECO:0000259" key="1">
    <source>
        <dbReference type="PROSITE" id="PS51644"/>
    </source>
</evidence>
<dbReference type="GO" id="GO:0004540">
    <property type="term" value="F:RNA nuclease activity"/>
    <property type="evidence" value="ECO:0007669"/>
    <property type="project" value="InterPro"/>
</dbReference>
<dbReference type="EMBL" id="JACHTF010000013">
    <property type="protein sequence ID" value="MBB1061299.1"/>
    <property type="molecule type" value="Genomic_DNA"/>
</dbReference>
<dbReference type="AlphaFoldDB" id="A0A7W3TNG4"/>
<dbReference type="PANTHER" id="PTHR35811">
    <property type="entry name" value="SLR1870 PROTEIN"/>
    <property type="match status" value="1"/>
</dbReference>
<evidence type="ECO:0000313" key="3">
    <source>
        <dbReference type="Proteomes" id="UP000523196"/>
    </source>
</evidence>
<reference evidence="2 3" key="1">
    <citation type="submission" date="2020-08" db="EMBL/GenBank/DDBJ databases">
        <authorList>
            <person name="Xu S."/>
            <person name="Li A."/>
        </authorList>
    </citation>
    <scope>NUCLEOTIDE SEQUENCE [LARGE SCALE GENOMIC DNA]</scope>
    <source>
        <strain evidence="2 3">119BY6-57</strain>
    </source>
</reference>
<dbReference type="InterPro" id="IPR041966">
    <property type="entry name" value="LOTUS-like"/>
</dbReference>
<dbReference type="Pfam" id="PF12872">
    <property type="entry name" value="OST-HTH"/>
    <property type="match status" value="1"/>
</dbReference>
<dbReference type="CDD" id="cd11297">
    <property type="entry name" value="PIN_LabA-like_N_1"/>
    <property type="match status" value="1"/>
</dbReference>
<keyword evidence="3" id="KW-1185">Reference proteome</keyword>
<dbReference type="InterPro" id="IPR021139">
    <property type="entry name" value="NYN"/>
</dbReference>
<accession>A0A7W3TNG4</accession>
<organism evidence="2 3">
    <name type="scientific">Marilutibacter spongiae</name>
    <dbReference type="NCBI Taxonomy" id="2025720"/>
    <lineage>
        <taxon>Bacteria</taxon>
        <taxon>Pseudomonadati</taxon>
        <taxon>Pseudomonadota</taxon>
        <taxon>Gammaproteobacteria</taxon>
        <taxon>Lysobacterales</taxon>
        <taxon>Lysobacteraceae</taxon>
        <taxon>Marilutibacter</taxon>
    </lineage>
</organism>
<gene>
    <name evidence="2" type="ORF">H4F98_12040</name>
</gene>
<dbReference type="Pfam" id="PF01936">
    <property type="entry name" value="NYN"/>
    <property type="match status" value="1"/>
</dbReference>
<dbReference type="PROSITE" id="PS51644">
    <property type="entry name" value="HTH_OST"/>
    <property type="match status" value="1"/>
</dbReference>
<dbReference type="InterPro" id="IPR025605">
    <property type="entry name" value="OST-HTH/LOTUS_dom"/>
</dbReference>
<dbReference type="RefSeq" id="WP_182688003.1">
    <property type="nucleotide sequence ID" value="NZ_JACHTF010000013.1"/>
</dbReference>